<sequence>MCDSGPSSEKFQKDGKLKQSTFGNTLLGSGEKSTVFRKTESNRRVTMELFAVICIDGHHVTSFVKSGPSLQAPWVYFDSMGQTATPGSDHIIPKVTVFINNMEVNFRVS</sequence>
<dbReference type="Proteomes" id="UP000198287">
    <property type="component" value="Unassembled WGS sequence"/>
</dbReference>
<dbReference type="GO" id="GO:0016787">
    <property type="term" value="F:hydrolase activity"/>
    <property type="evidence" value="ECO:0007669"/>
    <property type="project" value="UniProtKB-KW"/>
</dbReference>
<reference evidence="1 2" key="1">
    <citation type="submission" date="2015-12" db="EMBL/GenBank/DDBJ databases">
        <title>The genome of Folsomia candida.</title>
        <authorList>
            <person name="Faddeeva A."/>
            <person name="Derks M.F."/>
            <person name="Anvar Y."/>
            <person name="Smit S."/>
            <person name="Van Straalen N."/>
            <person name="Roelofs D."/>
        </authorList>
    </citation>
    <scope>NUCLEOTIDE SEQUENCE [LARGE SCALE GENOMIC DNA]</scope>
    <source>
        <strain evidence="1 2">VU population</strain>
        <tissue evidence="1">Whole body</tissue>
    </source>
</reference>
<gene>
    <name evidence="1" type="ORF">Fcan01_15973</name>
</gene>
<protein>
    <submittedName>
        <fullName evidence="1">Ubiquitin carboxyl-terminal hydrolase CYLD</fullName>
    </submittedName>
</protein>
<name>A0A226DWZ7_FOLCA</name>
<keyword evidence="2" id="KW-1185">Reference proteome</keyword>
<dbReference type="Gene3D" id="3.90.70.10">
    <property type="entry name" value="Cysteine proteinases"/>
    <property type="match status" value="1"/>
</dbReference>
<dbReference type="AlphaFoldDB" id="A0A226DWZ7"/>
<proteinExistence type="predicted"/>
<organism evidence="1 2">
    <name type="scientific">Folsomia candida</name>
    <name type="common">Springtail</name>
    <dbReference type="NCBI Taxonomy" id="158441"/>
    <lineage>
        <taxon>Eukaryota</taxon>
        <taxon>Metazoa</taxon>
        <taxon>Ecdysozoa</taxon>
        <taxon>Arthropoda</taxon>
        <taxon>Hexapoda</taxon>
        <taxon>Collembola</taxon>
        <taxon>Entomobryomorpha</taxon>
        <taxon>Isotomoidea</taxon>
        <taxon>Isotomidae</taxon>
        <taxon>Proisotominae</taxon>
        <taxon>Folsomia</taxon>
    </lineage>
</organism>
<accession>A0A226DWZ7</accession>
<keyword evidence="1" id="KW-0378">Hydrolase</keyword>
<dbReference type="OrthoDB" id="6287070at2759"/>
<dbReference type="STRING" id="158441.A0A226DWZ7"/>
<evidence type="ECO:0000313" key="2">
    <source>
        <dbReference type="Proteomes" id="UP000198287"/>
    </source>
</evidence>
<dbReference type="EMBL" id="LNIX01000010">
    <property type="protein sequence ID" value="OXA49749.1"/>
    <property type="molecule type" value="Genomic_DNA"/>
</dbReference>
<comment type="caution">
    <text evidence="1">The sequence shown here is derived from an EMBL/GenBank/DDBJ whole genome shotgun (WGS) entry which is preliminary data.</text>
</comment>
<evidence type="ECO:0000313" key="1">
    <source>
        <dbReference type="EMBL" id="OXA49749.1"/>
    </source>
</evidence>